<dbReference type="PANTHER" id="PTHR10000:SF25">
    <property type="entry name" value="PHOSPHATASE YKRA-RELATED"/>
    <property type="match status" value="1"/>
</dbReference>
<protein>
    <submittedName>
        <fullName evidence="1">Cof-like hydrolase</fullName>
    </submittedName>
</protein>
<dbReference type="SFLD" id="SFLDG01140">
    <property type="entry name" value="C2.B:_Phosphomannomutase_and_P"/>
    <property type="match status" value="1"/>
</dbReference>
<evidence type="ECO:0000313" key="2">
    <source>
        <dbReference type="EMBL" id="EOW79535.1"/>
    </source>
</evidence>
<dbReference type="AlphaFoldDB" id="R2XVM2"/>
<sequence>MGKVVFLDIDGTLCNESGRVPESAKEAIQQAYEQGNQFYLCTGRSKAEIPDDVLALPISGIIGAGGGYCEVEEEVILHRVFDAAELNKLIQFLEAHQVEYYLESNQGLFASANLRKLLIQLTLGETAEDSPEGQAKIQSVKWFLDLLIEDPSKIDYEDVNKVSFVNQSIPYEVIHEEYDGDFQMLRSTVSAFGPDSGEIGLKNINKRTAIETLLQHIQREKAECIAFGDGVNDIDMFEAVALGIAMGNAKEELKAVADEVTLSHDEGGIAYMLEKLDLINA</sequence>
<dbReference type="SUPFAM" id="SSF56784">
    <property type="entry name" value="HAD-like"/>
    <property type="match status" value="1"/>
</dbReference>
<dbReference type="eggNOG" id="COG0561">
    <property type="taxonomic scope" value="Bacteria"/>
</dbReference>
<dbReference type="PROSITE" id="PS01229">
    <property type="entry name" value="COF_2"/>
    <property type="match status" value="1"/>
</dbReference>
<dbReference type="GO" id="GO:0000287">
    <property type="term" value="F:magnesium ion binding"/>
    <property type="evidence" value="ECO:0007669"/>
    <property type="project" value="TreeGrafter"/>
</dbReference>
<evidence type="ECO:0000313" key="1">
    <source>
        <dbReference type="EMBL" id="EOI58613.1"/>
    </source>
</evidence>
<organism evidence="1 3">
    <name type="scientific">Enterococcus gilvus ATCC BAA-350</name>
    <dbReference type="NCBI Taxonomy" id="1158614"/>
    <lineage>
        <taxon>Bacteria</taxon>
        <taxon>Bacillati</taxon>
        <taxon>Bacillota</taxon>
        <taxon>Bacilli</taxon>
        <taxon>Lactobacillales</taxon>
        <taxon>Enterococcaceae</taxon>
        <taxon>Enterococcus</taxon>
    </lineage>
</organism>
<dbReference type="PANTHER" id="PTHR10000">
    <property type="entry name" value="PHOSPHOSERINE PHOSPHATASE"/>
    <property type="match status" value="1"/>
</dbReference>
<dbReference type="HOGENOM" id="CLU_044146_7_2_9"/>
<gene>
    <name evidence="2" type="ORF">I592_03675</name>
    <name evidence="1" type="ORF">UKC_00686</name>
</gene>
<dbReference type="SFLD" id="SFLDS00003">
    <property type="entry name" value="Haloacid_Dehalogenase"/>
    <property type="match status" value="1"/>
</dbReference>
<dbReference type="RefSeq" id="WP_010779135.1">
    <property type="nucleotide sequence ID" value="NZ_ASWH01000002.1"/>
</dbReference>
<dbReference type="Gene3D" id="3.30.1240.10">
    <property type="match status" value="1"/>
</dbReference>
<keyword evidence="1" id="KW-0378">Hydrolase</keyword>
<proteinExistence type="predicted"/>
<dbReference type="Pfam" id="PF08282">
    <property type="entry name" value="Hydrolase_3"/>
    <property type="match status" value="1"/>
</dbReference>
<dbReference type="GO" id="GO:0005829">
    <property type="term" value="C:cytosol"/>
    <property type="evidence" value="ECO:0007669"/>
    <property type="project" value="TreeGrafter"/>
</dbReference>
<dbReference type="InterPro" id="IPR023214">
    <property type="entry name" value="HAD_sf"/>
</dbReference>
<dbReference type="OrthoDB" id="9810101at2"/>
<dbReference type="InterPro" id="IPR000150">
    <property type="entry name" value="Cof"/>
</dbReference>
<dbReference type="NCBIfam" id="TIGR00099">
    <property type="entry name" value="Cof-subfamily"/>
    <property type="match status" value="1"/>
</dbReference>
<evidence type="ECO:0000313" key="3">
    <source>
        <dbReference type="Proteomes" id="UP000013750"/>
    </source>
</evidence>
<name>R2XVM2_9ENTE</name>
<reference evidence="2 4" key="2">
    <citation type="submission" date="2013-03" db="EMBL/GenBank/DDBJ databases">
        <title>The Genome Sequence of Enterococcus gilvus ATCC BAA-350 (PacBio/Illumina hybrid assembly).</title>
        <authorList>
            <consortium name="The Broad Institute Genomics Platform"/>
            <consortium name="The Broad Institute Genome Sequencing Center for Infectious Disease"/>
            <person name="Earl A."/>
            <person name="Russ C."/>
            <person name="Gilmore M."/>
            <person name="Surin D."/>
            <person name="Walker B."/>
            <person name="Young S."/>
            <person name="Zeng Q."/>
            <person name="Gargeya S."/>
            <person name="Fitzgerald M."/>
            <person name="Haas B."/>
            <person name="Abouelleil A."/>
            <person name="Allen A.W."/>
            <person name="Alvarado L."/>
            <person name="Arachchi H.M."/>
            <person name="Berlin A.M."/>
            <person name="Chapman S.B."/>
            <person name="Gainer-Dewar J."/>
            <person name="Goldberg J."/>
            <person name="Griggs A."/>
            <person name="Gujja S."/>
            <person name="Hansen M."/>
            <person name="Howarth C."/>
            <person name="Imamovic A."/>
            <person name="Ireland A."/>
            <person name="Larimer J."/>
            <person name="McCowan C."/>
            <person name="Murphy C."/>
            <person name="Pearson M."/>
            <person name="Poon T.W."/>
            <person name="Priest M."/>
            <person name="Roberts A."/>
            <person name="Saif S."/>
            <person name="Shea T."/>
            <person name="Sisk P."/>
            <person name="Sykes S."/>
            <person name="Wortman J."/>
            <person name="Nusbaum C."/>
            <person name="Birren B."/>
        </authorList>
    </citation>
    <scope>NUCLEOTIDE SEQUENCE [LARGE SCALE GENOMIC DNA]</scope>
    <source>
        <strain evidence="2 4">ATCC BAA-350</strain>
    </source>
</reference>
<dbReference type="Gene3D" id="3.40.50.1000">
    <property type="entry name" value="HAD superfamily/HAD-like"/>
    <property type="match status" value="1"/>
</dbReference>
<comment type="caution">
    <text evidence="1">The sequence shown here is derived from an EMBL/GenBank/DDBJ whole genome shotgun (WGS) entry which is preliminary data.</text>
</comment>
<dbReference type="EMBL" id="ASWH01000002">
    <property type="protein sequence ID" value="EOW79535.1"/>
    <property type="molecule type" value="Genomic_DNA"/>
</dbReference>
<dbReference type="EMBL" id="AJDQ01000003">
    <property type="protein sequence ID" value="EOI58613.1"/>
    <property type="molecule type" value="Genomic_DNA"/>
</dbReference>
<dbReference type="InterPro" id="IPR036412">
    <property type="entry name" value="HAD-like_sf"/>
</dbReference>
<reference evidence="1 3" key="1">
    <citation type="submission" date="2013-02" db="EMBL/GenBank/DDBJ databases">
        <title>The Genome Sequence of Enterococcus gilvus ATCC BAA-350.</title>
        <authorList>
            <consortium name="The Broad Institute Genome Sequencing Platform"/>
            <consortium name="The Broad Institute Genome Sequencing Center for Infectious Disease"/>
            <person name="Earl A.M."/>
            <person name="Gilmore M.S."/>
            <person name="Lebreton F."/>
            <person name="Walker B."/>
            <person name="Young S.K."/>
            <person name="Zeng Q."/>
            <person name="Gargeya S."/>
            <person name="Fitzgerald M."/>
            <person name="Haas B."/>
            <person name="Abouelleil A."/>
            <person name="Alvarado L."/>
            <person name="Arachchi H.M."/>
            <person name="Berlin A.M."/>
            <person name="Chapman S.B."/>
            <person name="Dewar J."/>
            <person name="Goldberg J."/>
            <person name="Griggs A."/>
            <person name="Gujja S."/>
            <person name="Hansen M."/>
            <person name="Howarth C."/>
            <person name="Imamovic A."/>
            <person name="Larimer J."/>
            <person name="McCowan C."/>
            <person name="Murphy C."/>
            <person name="Neiman D."/>
            <person name="Pearson M."/>
            <person name="Priest M."/>
            <person name="Roberts A."/>
            <person name="Saif S."/>
            <person name="Shea T."/>
            <person name="Sisk P."/>
            <person name="Sykes S."/>
            <person name="Wortman J."/>
            <person name="Nusbaum C."/>
            <person name="Birren B."/>
        </authorList>
    </citation>
    <scope>NUCLEOTIDE SEQUENCE [LARGE SCALE GENOMIC DNA]</scope>
    <source>
        <strain evidence="1 3">ATCC BAA-350</strain>
    </source>
</reference>
<keyword evidence="4" id="KW-1185">Reference proteome</keyword>
<evidence type="ECO:0000313" key="4">
    <source>
        <dbReference type="Proteomes" id="UP000014160"/>
    </source>
</evidence>
<dbReference type="Proteomes" id="UP000014160">
    <property type="component" value="Unassembled WGS sequence"/>
</dbReference>
<dbReference type="GO" id="GO:0016791">
    <property type="term" value="F:phosphatase activity"/>
    <property type="evidence" value="ECO:0007669"/>
    <property type="project" value="TreeGrafter"/>
</dbReference>
<dbReference type="Proteomes" id="UP000013750">
    <property type="component" value="Unassembled WGS sequence"/>
</dbReference>
<accession>R2XVM2</accession>
<dbReference type="PATRIC" id="fig|1158614.3.peg.709"/>